<reference evidence="6" key="1">
    <citation type="submission" date="2023-07" db="EMBL/GenBank/DDBJ databases">
        <title>Genome content predicts the carbon catabolic preferences of heterotrophic bacteria.</title>
        <authorList>
            <person name="Gralka M."/>
        </authorList>
    </citation>
    <scope>NUCLEOTIDE SEQUENCE</scope>
    <source>
        <strain evidence="6">I2M02</strain>
    </source>
</reference>
<dbReference type="Pfam" id="PF03466">
    <property type="entry name" value="LysR_substrate"/>
    <property type="match status" value="1"/>
</dbReference>
<evidence type="ECO:0000256" key="1">
    <source>
        <dbReference type="ARBA" id="ARBA00009437"/>
    </source>
</evidence>
<dbReference type="Gene3D" id="3.40.190.290">
    <property type="match status" value="1"/>
</dbReference>
<dbReference type="PROSITE" id="PS50931">
    <property type="entry name" value="HTH_LYSR"/>
    <property type="match status" value="1"/>
</dbReference>
<dbReference type="GO" id="GO:0005829">
    <property type="term" value="C:cytosol"/>
    <property type="evidence" value="ECO:0007669"/>
    <property type="project" value="TreeGrafter"/>
</dbReference>
<dbReference type="InterPro" id="IPR036390">
    <property type="entry name" value="WH_DNA-bd_sf"/>
</dbReference>
<dbReference type="InterPro" id="IPR005119">
    <property type="entry name" value="LysR_subst-bd"/>
</dbReference>
<dbReference type="PANTHER" id="PTHR30419">
    <property type="entry name" value="HTH-TYPE TRANSCRIPTIONAL REGULATOR YBHD"/>
    <property type="match status" value="1"/>
</dbReference>
<comment type="caution">
    <text evidence="6">The sequence shown here is derived from an EMBL/GenBank/DDBJ whole genome shotgun (WGS) entry which is preliminary data.</text>
</comment>
<dbReference type="CDD" id="cd05466">
    <property type="entry name" value="PBP2_LTTR_substrate"/>
    <property type="match status" value="1"/>
</dbReference>
<dbReference type="GO" id="GO:0003700">
    <property type="term" value="F:DNA-binding transcription factor activity"/>
    <property type="evidence" value="ECO:0007669"/>
    <property type="project" value="InterPro"/>
</dbReference>
<evidence type="ECO:0000313" key="7">
    <source>
        <dbReference type="Proteomes" id="UP001169823"/>
    </source>
</evidence>
<evidence type="ECO:0000256" key="2">
    <source>
        <dbReference type="ARBA" id="ARBA00023015"/>
    </source>
</evidence>
<dbReference type="AlphaFoldDB" id="A0AAW7XQI3"/>
<dbReference type="PANTHER" id="PTHR30419:SF8">
    <property type="entry name" value="NITROGEN ASSIMILATION TRANSCRIPTIONAL ACTIVATOR-RELATED"/>
    <property type="match status" value="1"/>
</dbReference>
<protein>
    <submittedName>
        <fullName evidence="6">LysR family transcriptional regulator</fullName>
    </submittedName>
</protein>
<dbReference type="InterPro" id="IPR000847">
    <property type="entry name" value="LysR_HTH_N"/>
</dbReference>
<evidence type="ECO:0000256" key="4">
    <source>
        <dbReference type="ARBA" id="ARBA00023163"/>
    </source>
</evidence>
<keyword evidence="3" id="KW-0238">DNA-binding</keyword>
<dbReference type="InterPro" id="IPR050950">
    <property type="entry name" value="HTH-type_LysR_regulators"/>
</dbReference>
<dbReference type="SUPFAM" id="SSF46785">
    <property type="entry name" value="Winged helix' DNA-binding domain"/>
    <property type="match status" value="1"/>
</dbReference>
<organism evidence="6 7">
    <name type="scientific">Celeribacter halophilus</name>
    <dbReference type="NCBI Taxonomy" id="576117"/>
    <lineage>
        <taxon>Bacteria</taxon>
        <taxon>Pseudomonadati</taxon>
        <taxon>Pseudomonadota</taxon>
        <taxon>Alphaproteobacteria</taxon>
        <taxon>Rhodobacterales</taxon>
        <taxon>Roseobacteraceae</taxon>
        <taxon>Celeribacter</taxon>
    </lineage>
</organism>
<sequence length="303" mass="33025">MQSLNDLKILDAIVQFRSIRKAAEHMSLTPSALSRKILALEAHFGVDLFERTSKGLRLNPSGQYLAVYARSQLAEMEKLRSELQAIKKATSGHVRICASQSVLESFLPVHLARFQLKNPKVTVAINHSSSARALTDLQEFHSDIGLCLNLPDHTDLSVLGMAEQEIFAVVSATHPLASAGEVSLAEIAKHRVVLPPQGSGLRLMLDRQANLENVYLTPAVESNTYASIAGACRNGGLITFGLSLYEQSEEDEASNVVLLRIRKMKPANVRLVKLHGRTLSPAAAKLAKYLAKKLRAGSKTDAD</sequence>
<accession>A0AAW7XQI3</accession>
<keyword evidence="2" id="KW-0805">Transcription regulation</keyword>
<proteinExistence type="inferred from homology"/>
<name>A0AAW7XQI3_9RHOB</name>
<dbReference type="Proteomes" id="UP001169823">
    <property type="component" value="Unassembled WGS sequence"/>
</dbReference>
<dbReference type="GO" id="GO:0003677">
    <property type="term" value="F:DNA binding"/>
    <property type="evidence" value="ECO:0007669"/>
    <property type="project" value="UniProtKB-KW"/>
</dbReference>
<comment type="similarity">
    <text evidence="1">Belongs to the LysR transcriptional regulatory family.</text>
</comment>
<dbReference type="SUPFAM" id="SSF53850">
    <property type="entry name" value="Periplasmic binding protein-like II"/>
    <property type="match status" value="1"/>
</dbReference>
<evidence type="ECO:0000256" key="3">
    <source>
        <dbReference type="ARBA" id="ARBA00023125"/>
    </source>
</evidence>
<dbReference type="Pfam" id="PF00126">
    <property type="entry name" value="HTH_1"/>
    <property type="match status" value="1"/>
</dbReference>
<keyword evidence="4" id="KW-0804">Transcription</keyword>
<feature type="domain" description="HTH lysR-type" evidence="5">
    <location>
        <begin position="1"/>
        <end position="59"/>
    </location>
</feature>
<dbReference type="Gene3D" id="1.10.10.10">
    <property type="entry name" value="Winged helix-like DNA-binding domain superfamily/Winged helix DNA-binding domain"/>
    <property type="match status" value="1"/>
</dbReference>
<evidence type="ECO:0000313" key="6">
    <source>
        <dbReference type="EMBL" id="MDO6455509.1"/>
    </source>
</evidence>
<dbReference type="RefSeq" id="WP_303478681.1">
    <property type="nucleotide sequence ID" value="NZ_JAUOPJ010000001.1"/>
</dbReference>
<dbReference type="InterPro" id="IPR036388">
    <property type="entry name" value="WH-like_DNA-bd_sf"/>
</dbReference>
<evidence type="ECO:0000259" key="5">
    <source>
        <dbReference type="PROSITE" id="PS50931"/>
    </source>
</evidence>
<dbReference type="EMBL" id="JAUOPJ010000001">
    <property type="protein sequence ID" value="MDO6455509.1"/>
    <property type="molecule type" value="Genomic_DNA"/>
</dbReference>
<gene>
    <name evidence="6" type="ORF">Q4494_00335</name>
</gene>